<dbReference type="Proteomes" id="UP000076335">
    <property type="component" value="Unassembled WGS sequence"/>
</dbReference>
<dbReference type="Pfam" id="PF03466">
    <property type="entry name" value="LysR_substrate"/>
    <property type="match status" value="1"/>
</dbReference>
<protein>
    <submittedName>
        <fullName evidence="6">LysR family transcriptional regulator</fullName>
    </submittedName>
</protein>
<dbReference type="PANTHER" id="PTHR30579:SF3">
    <property type="entry name" value="TRANSCRIPTIONAL REGULATORY PROTEIN"/>
    <property type="match status" value="1"/>
</dbReference>
<dbReference type="GO" id="GO:0003677">
    <property type="term" value="F:DNA binding"/>
    <property type="evidence" value="ECO:0007669"/>
    <property type="project" value="UniProtKB-KW"/>
</dbReference>
<dbReference type="InterPro" id="IPR005119">
    <property type="entry name" value="LysR_subst-bd"/>
</dbReference>
<dbReference type="PRINTS" id="PR00039">
    <property type="entry name" value="HTHLYSR"/>
</dbReference>
<evidence type="ECO:0000256" key="2">
    <source>
        <dbReference type="ARBA" id="ARBA00023015"/>
    </source>
</evidence>
<keyword evidence="4" id="KW-0804">Transcription</keyword>
<dbReference type="InterPro" id="IPR036388">
    <property type="entry name" value="WH-like_DNA-bd_sf"/>
</dbReference>
<evidence type="ECO:0000313" key="7">
    <source>
        <dbReference type="Proteomes" id="UP000076335"/>
    </source>
</evidence>
<dbReference type="InterPro" id="IPR000847">
    <property type="entry name" value="LysR_HTH_N"/>
</dbReference>
<dbReference type="PANTHER" id="PTHR30579">
    <property type="entry name" value="TRANSCRIPTIONAL REGULATOR"/>
    <property type="match status" value="1"/>
</dbReference>
<dbReference type="EMBL" id="LPVY01000002">
    <property type="protein sequence ID" value="KZB69277.1"/>
    <property type="molecule type" value="Genomic_DNA"/>
</dbReference>
<keyword evidence="3" id="KW-0238">DNA-binding</keyword>
<dbReference type="SUPFAM" id="SSF46785">
    <property type="entry name" value="Winged helix' DNA-binding domain"/>
    <property type="match status" value="1"/>
</dbReference>
<dbReference type="CDD" id="cd05466">
    <property type="entry name" value="PBP2_LTTR_substrate"/>
    <property type="match status" value="1"/>
</dbReference>
<reference evidence="6 7" key="1">
    <citation type="submission" date="2015-12" db="EMBL/GenBank/DDBJ databases">
        <title>Genome sequence of Thalassospira lucentensis MCCC 1A02072.</title>
        <authorList>
            <person name="Lu L."/>
            <person name="Lai Q."/>
            <person name="Shao Z."/>
            <person name="Qian P."/>
        </authorList>
    </citation>
    <scope>NUCLEOTIDE SEQUENCE [LARGE SCALE GENOMIC DNA]</scope>
    <source>
        <strain evidence="6 7">MCCC 1A02072</strain>
    </source>
</reference>
<dbReference type="FunFam" id="1.10.10.10:FF:000001">
    <property type="entry name" value="LysR family transcriptional regulator"/>
    <property type="match status" value="1"/>
</dbReference>
<dbReference type="GO" id="GO:0003700">
    <property type="term" value="F:DNA-binding transcription factor activity"/>
    <property type="evidence" value="ECO:0007669"/>
    <property type="project" value="InterPro"/>
</dbReference>
<dbReference type="Gene3D" id="3.40.190.10">
    <property type="entry name" value="Periplasmic binding protein-like II"/>
    <property type="match status" value="2"/>
</dbReference>
<comment type="caution">
    <text evidence="6">The sequence shown here is derived from an EMBL/GenBank/DDBJ whole genome shotgun (WGS) entry which is preliminary data.</text>
</comment>
<dbReference type="OrthoDB" id="9791253at2"/>
<comment type="similarity">
    <text evidence="1">Belongs to the LysR transcriptional regulatory family.</text>
</comment>
<dbReference type="AlphaFoldDB" id="A0A154LBL3"/>
<dbReference type="SUPFAM" id="SSF53850">
    <property type="entry name" value="Periplasmic binding protein-like II"/>
    <property type="match status" value="1"/>
</dbReference>
<evidence type="ECO:0000313" key="6">
    <source>
        <dbReference type="EMBL" id="KZB69277.1"/>
    </source>
</evidence>
<proteinExistence type="inferred from homology"/>
<keyword evidence="2" id="KW-0805">Transcription regulation</keyword>
<evidence type="ECO:0000259" key="5">
    <source>
        <dbReference type="PROSITE" id="PS50931"/>
    </source>
</evidence>
<evidence type="ECO:0000256" key="3">
    <source>
        <dbReference type="ARBA" id="ARBA00023125"/>
    </source>
</evidence>
<dbReference type="Gene3D" id="1.10.10.10">
    <property type="entry name" value="Winged helix-like DNA-binding domain superfamily/Winged helix DNA-binding domain"/>
    <property type="match status" value="1"/>
</dbReference>
<dbReference type="InterPro" id="IPR036390">
    <property type="entry name" value="WH_DNA-bd_sf"/>
</dbReference>
<feature type="domain" description="HTH lysR-type" evidence="5">
    <location>
        <begin position="2"/>
        <end position="59"/>
    </location>
</feature>
<dbReference type="PROSITE" id="PS50931">
    <property type="entry name" value="HTH_LYSR"/>
    <property type="match status" value="1"/>
</dbReference>
<dbReference type="InterPro" id="IPR050176">
    <property type="entry name" value="LTTR"/>
</dbReference>
<organism evidence="6 7">
    <name type="scientific">Thalassospira lucentensis</name>
    <dbReference type="NCBI Taxonomy" id="168935"/>
    <lineage>
        <taxon>Bacteria</taxon>
        <taxon>Pseudomonadati</taxon>
        <taxon>Pseudomonadota</taxon>
        <taxon>Alphaproteobacteria</taxon>
        <taxon>Rhodospirillales</taxon>
        <taxon>Thalassospiraceae</taxon>
        <taxon>Thalassospira</taxon>
    </lineage>
</organism>
<name>A0A154LBL3_9PROT</name>
<sequence length="297" mass="32761">MFEFKDIEILQDIVKAGGFRAAAQKYDLSQSAISSRVSALEKKLGIMLFDRSNRQVRLTAAGLRFLEEAQRLSRARDRIWQELTHPGELSGTVRIGVAETIVHTILTDMLNKLKDDYPKVRFELSVDTSGQLAMTMADDALDVAIMLRESVPQGAVAAALKPVQLGWYCTGSMELPDHPMSLAELAEHAIVTFPKGTPPFREVESIFSAPDISPPALHGSASLSTVKHLVGGGFGIGVLPSLMVTNSVWDEHIKAIPVQEEARLTDLHFVISYYPERNHEIGEAVIEAARLFDQIDR</sequence>
<evidence type="ECO:0000256" key="4">
    <source>
        <dbReference type="ARBA" id="ARBA00023163"/>
    </source>
</evidence>
<dbReference type="Pfam" id="PF00126">
    <property type="entry name" value="HTH_1"/>
    <property type="match status" value="1"/>
</dbReference>
<gene>
    <name evidence="6" type="ORF">AUP42_09010</name>
</gene>
<evidence type="ECO:0000256" key="1">
    <source>
        <dbReference type="ARBA" id="ARBA00009437"/>
    </source>
</evidence>
<dbReference type="RefSeq" id="WP_062948474.1">
    <property type="nucleotide sequence ID" value="NZ_LPVY01000002.1"/>
</dbReference>
<accession>A0A154LBL3</accession>